<name>A0A1M5H3I4_9FLAO</name>
<sequence>MKRLQLNQMENLEGGGLDIGTTAGVACGLAVSGALFGGFSMFLKMAIAGPTCVGLVIRELQ</sequence>
<evidence type="ECO:0000256" key="1">
    <source>
        <dbReference type="SAM" id="Phobius"/>
    </source>
</evidence>
<dbReference type="STRING" id="271157.SAMN05444396_104342"/>
<proteinExistence type="predicted"/>
<keyword evidence="1" id="KW-1133">Transmembrane helix</keyword>
<dbReference type="AlphaFoldDB" id="A0A1M5H3I4"/>
<dbReference type="EMBL" id="FQWE01000004">
    <property type="protein sequence ID" value="SHG10466.1"/>
    <property type="molecule type" value="Genomic_DNA"/>
</dbReference>
<keyword evidence="1" id="KW-0472">Membrane</keyword>
<keyword evidence="1" id="KW-0812">Transmembrane</keyword>
<evidence type="ECO:0000313" key="2">
    <source>
        <dbReference type="EMBL" id="SHG10466.1"/>
    </source>
</evidence>
<organism evidence="2 3">
    <name type="scientific">Flavobacterium segetis</name>
    <dbReference type="NCBI Taxonomy" id="271157"/>
    <lineage>
        <taxon>Bacteria</taxon>
        <taxon>Pseudomonadati</taxon>
        <taxon>Bacteroidota</taxon>
        <taxon>Flavobacteriia</taxon>
        <taxon>Flavobacteriales</taxon>
        <taxon>Flavobacteriaceae</taxon>
        <taxon>Flavobacterium</taxon>
    </lineage>
</organism>
<protein>
    <submittedName>
        <fullName evidence="2">Uncharacterized protein</fullName>
    </submittedName>
</protein>
<accession>A0A1M5H3I4</accession>
<dbReference type="Proteomes" id="UP000184036">
    <property type="component" value="Unassembled WGS sequence"/>
</dbReference>
<gene>
    <name evidence="2" type="ORF">SAMN05444396_104342</name>
</gene>
<keyword evidence="3" id="KW-1185">Reference proteome</keyword>
<evidence type="ECO:0000313" key="3">
    <source>
        <dbReference type="Proteomes" id="UP000184036"/>
    </source>
</evidence>
<reference evidence="3" key="1">
    <citation type="submission" date="2016-11" db="EMBL/GenBank/DDBJ databases">
        <authorList>
            <person name="Varghese N."/>
            <person name="Submissions S."/>
        </authorList>
    </citation>
    <scope>NUCLEOTIDE SEQUENCE [LARGE SCALE GENOMIC DNA]</scope>
    <source>
        <strain evidence="3">DSM 19741</strain>
    </source>
</reference>
<feature type="transmembrane region" description="Helical" evidence="1">
    <location>
        <begin position="20"/>
        <end position="43"/>
    </location>
</feature>
<dbReference type="RefSeq" id="WP_072990564.1">
    <property type="nucleotide sequence ID" value="NZ_FQWE01000004.1"/>
</dbReference>